<dbReference type="AlphaFoldDB" id="A0A231UX18"/>
<proteinExistence type="predicted"/>
<name>A0A231UX18_9HYPH</name>
<sequence length="120" mass="13065">MSNDPSINADREGTLLLCRLCWEESGAVVDRWKKRAAKSGIQVQMVDCMAACDHGPSGALAAPGAWTYLLGHLKEADGDALFWGATALARSKDGLLPWDYRPARYRKIIRGRIPPIAAGQ</sequence>
<protein>
    <recommendedName>
        <fullName evidence="3">Metal-binding protein</fullName>
    </recommendedName>
</protein>
<keyword evidence="2" id="KW-1185">Reference proteome</keyword>
<reference evidence="2" key="1">
    <citation type="journal article" date="2017" name="Int. J. Syst. Evol. Microbiol.">
        <title>Notoacmeibacter marinus gen. nov., sp. nov., isolated from the gut of a limpet and proposal of Notoacmeibacteraceae fam. nov. in the order Rhizobiales of the class Alphaproteobacteria.</title>
        <authorList>
            <person name="Huang Z."/>
            <person name="Guo F."/>
            <person name="Lai Q."/>
        </authorList>
    </citation>
    <scope>NUCLEOTIDE SEQUENCE [LARGE SCALE GENOMIC DNA]</scope>
    <source>
        <strain evidence="2">XMTR2A4</strain>
    </source>
</reference>
<organism evidence="1 2">
    <name type="scientific">Notoacmeibacter marinus</name>
    <dbReference type="NCBI Taxonomy" id="1876515"/>
    <lineage>
        <taxon>Bacteria</taxon>
        <taxon>Pseudomonadati</taxon>
        <taxon>Pseudomonadota</taxon>
        <taxon>Alphaproteobacteria</taxon>
        <taxon>Hyphomicrobiales</taxon>
        <taxon>Notoacmeibacteraceae</taxon>
        <taxon>Notoacmeibacter</taxon>
    </lineage>
</organism>
<dbReference type="InterPro" id="IPR012863">
    <property type="entry name" value="DUF1636"/>
</dbReference>
<gene>
    <name evidence="1" type="ORF">B7H23_10205</name>
</gene>
<evidence type="ECO:0000313" key="1">
    <source>
        <dbReference type="EMBL" id="OXT00485.1"/>
    </source>
</evidence>
<comment type="caution">
    <text evidence="1">The sequence shown here is derived from an EMBL/GenBank/DDBJ whole genome shotgun (WGS) entry which is preliminary data.</text>
</comment>
<dbReference type="Pfam" id="PF07845">
    <property type="entry name" value="DUF1636"/>
    <property type="match status" value="1"/>
</dbReference>
<dbReference type="RefSeq" id="WP_094077310.1">
    <property type="nucleotide sequence ID" value="NZ_NBYO01000002.1"/>
</dbReference>
<dbReference type="EMBL" id="NBYO01000002">
    <property type="protein sequence ID" value="OXT00485.1"/>
    <property type="molecule type" value="Genomic_DNA"/>
</dbReference>
<dbReference type="Proteomes" id="UP000215405">
    <property type="component" value="Unassembled WGS sequence"/>
</dbReference>
<evidence type="ECO:0000313" key="2">
    <source>
        <dbReference type="Proteomes" id="UP000215405"/>
    </source>
</evidence>
<evidence type="ECO:0008006" key="3">
    <source>
        <dbReference type="Google" id="ProtNLM"/>
    </source>
</evidence>
<accession>A0A231UX18</accession>